<organism evidence="1 2">
    <name type="scientific">Panagrolaimus sp. ES5</name>
    <dbReference type="NCBI Taxonomy" id="591445"/>
    <lineage>
        <taxon>Eukaryota</taxon>
        <taxon>Metazoa</taxon>
        <taxon>Ecdysozoa</taxon>
        <taxon>Nematoda</taxon>
        <taxon>Chromadorea</taxon>
        <taxon>Rhabditida</taxon>
        <taxon>Tylenchina</taxon>
        <taxon>Panagrolaimomorpha</taxon>
        <taxon>Panagrolaimoidea</taxon>
        <taxon>Panagrolaimidae</taxon>
        <taxon>Panagrolaimus</taxon>
    </lineage>
</organism>
<accession>A0AC34FGS9</accession>
<dbReference type="Proteomes" id="UP000887579">
    <property type="component" value="Unplaced"/>
</dbReference>
<sequence length="401" mass="45518">MSETPRRIKIERKDISALSTPISTPRRTATTPSSAVKAAHFAGIDGRSPVVIEIGSRWTKYGIGGEYVPRKIVSSFIKNPTSGKIVHVLDHSLPHEELYKVLNVFFKKIIVKDLLNPAQERRVVFVENLFTPSKIRRLIAEVLFEEHTYKIPSLIYVPAPLMNLFPFGTKSSLVIDIGYHSTTVFPVYEFVVIFNAYEENGAGGGTMTARISEYLLTKGKIRDHDGSLRDFNEEEKQEFGRRKVAEDINSRFFMVTRMERAKIIHEIEDKTEPETPLQFAPDIEIPFGTRKIVIPGYLREAAAECFFEKEETHGSAPIQDLVMRSLLKAPIDSRRLLLNNILVTGSAAGLPGMLGRIKVELKELLKNQFPKLVDEIMFVKLPKDNKVERYSSWLGGNYYFV</sequence>
<name>A0AC34FGS9_9BILA</name>
<evidence type="ECO:0000313" key="1">
    <source>
        <dbReference type="Proteomes" id="UP000887579"/>
    </source>
</evidence>
<proteinExistence type="predicted"/>
<protein>
    <submittedName>
        <fullName evidence="2">Actin-related protein</fullName>
    </submittedName>
</protein>
<reference evidence="2" key="1">
    <citation type="submission" date="2022-11" db="UniProtKB">
        <authorList>
            <consortium name="WormBaseParasite"/>
        </authorList>
    </citation>
    <scope>IDENTIFICATION</scope>
</reference>
<dbReference type="WBParaSite" id="ES5_v2.g15739.t1">
    <property type="protein sequence ID" value="ES5_v2.g15739.t1"/>
    <property type="gene ID" value="ES5_v2.g15739"/>
</dbReference>
<evidence type="ECO:0000313" key="2">
    <source>
        <dbReference type="WBParaSite" id="ES5_v2.g15739.t1"/>
    </source>
</evidence>